<feature type="domain" description="HPr" evidence="1">
    <location>
        <begin position="1"/>
        <end position="91"/>
    </location>
</feature>
<dbReference type="Pfam" id="PF00381">
    <property type="entry name" value="PTS-HPr"/>
    <property type="match status" value="1"/>
</dbReference>
<reference evidence="2 3" key="1">
    <citation type="submission" date="2022-02" db="EMBL/GenBank/DDBJ databases">
        <title>Paenibacillus sp. MBLB1776 Whole Genome Shotgun Sequencing.</title>
        <authorList>
            <person name="Hwang C.Y."/>
            <person name="Cho E.-S."/>
            <person name="Seo M.-J."/>
        </authorList>
    </citation>
    <scope>NUCLEOTIDE SEQUENCE [LARGE SCALE GENOMIC DNA]</scope>
    <source>
        <strain evidence="2 3">MBLB1776</strain>
    </source>
</reference>
<dbReference type="EMBL" id="CP130318">
    <property type="protein sequence ID" value="WNQ10911.1"/>
    <property type="molecule type" value="Genomic_DNA"/>
</dbReference>
<dbReference type="Gene3D" id="3.30.1340.10">
    <property type="entry name" value="HPr-like"/>
    <property type="match status" value="1"/>
</dbReference>
<organism evidence="2 3">
    <name type="scientific">Paenibacillus aurantius</name>
    <dbReference type="NCBI Taxonomy" id="2918900"/>
    <lineage>
        <taxon>Bacteria</taxon>
        <taxon>Bacillati</taxon>
        <taxon>Bacillota</taxon>
        <taxon>Bacilli</taxon>
        <taxon>Bacillales</taxon>
        <taxon>Paenibacillaceae</taxon>
        <taxon>Paenibacillus</taxon>
    </lineage>
</organism>
<dbReference type="AlphaFoldDB" id="A0AA96LC36"/>
<proteinExistence type="predicted"/>
<dbReference type="InterPro" id="IPR035895">
    <property type="entry name" value="HPr-like_sf"/>
</dbReference>
<dbReference type="InterPro" id="IPR000032">
    <property type="entry name" value="HPr-like"/>
</dbReference>
<sequence length="91" mass="10104">MRIHQIQVRHTLSVADKEDLARQAGRFKSDIHFLLNDETVQVDAKSLLGLLLQSLSQGTRLTVRTRGSDELEALEYVCDLLESPQPSSGSA</sequence>
<gene>
    <name evidence="2" type="ORF">MJA45_25395</name>
</gene>
<evidence type="ECO:0000313" key="3">
    <source>
        <dbReference type="Proteomes" id="UP001305702"/>
    </source>
</evidence>
<protein>
    <submittedName>
        <fullName evidence="2">HPr family phosphocarrier protein</fullName>
    </submittedName>
</protein>
<dbReference type="Proteomes" id="UP001305702">
    <property type="component" value="Chromosome"/>
</dbReference>
<dbReference type="KEGG" id="paun:MJA45_25395"/>
<name>A0AA96LC36_9BACL</name>
<dbReference type="PROSITE" id="PS51350">
    <property type="entry name" value="PTS_HPR_DOM"/>
    <property type="match status" value="1"/>
</dbReference>
<keyword evidence="3" id="KW-1185">Reference proteome</keyword>
<evidence type="ECO:0000313" key="2">
    <source>
        <dbReference type="EMBL" id="WNQ10911.1"/>
    </source>
</evidence>
<accession>A0AA96LC36</accession>
<dbReference type="RefSeq" id="WP_315604687.1">
    <property type="nucleotide sequence ID" value="NZ_CP130318.1"/>
</dbReference>
<evidence type="ECO:0000259" key="1">
    <source>
        <dbReference type="PROSITE" id="PS51350"/>
    </source>
</evidence>
<dbReference type="SUPFAM" id="SSF55594">
    <property type="entry name" value="HPr-like"/>
    <property type="match status" value="1"/>
</dbReference>